<evidence type="ECO:0000256" key="7">
    <source>
        <dbReference type="ARBA" id="ARBA00023136"/>
    </source>
</evidence>
<feature type="transmembrane region" description="Helical" evidence="8">
    <location>
        <begin position="99"/>
        <end position="120"/>
    </location>
</feature>
<dbReference type="GO" id="GO:0055085">
    <property type="term" value="P:transmembrane transport"/>
    <property type="evidence" value="ECO:0007669"/>
    <property type="project" value="InterPro"/>
</dbReference>
<evidence type="ECO:0000256" key="2">
    <source>
        <dbReference type="ARBA" id="ARBA00022448"/>
    </source>
</evidence>
<dbReference type="InterPro" id="IPR035906">
    <property type="entry name" value="MetI-like_sf"/>
</dbReference>
<feature type="region of interest" description="Disordered" evidence="9">
    <location>
        <begin position="1"/>
        <end position="23"/>
    </location>
</feature>
<keyword evidence="6 8" id="KW-1133">Transmembrane helix</keyword>
<name>A0A7J5AYZ5_9MICO</name>
<feature type="domain" description="ABC transmembrane type-1" evidence="10">
    <location>
        <begin position="95"/>
        <end position="298"/>
    </location>
</feature>
<feature type="domain" description="ABC transmembrane type-1" evidence="10">
    <location>
        <begin position="386"/>
        <end position="578"/>
    </location>
</feature>
<sequence length="592" mass="63656">MTVLSQEQGPTMSLNTTGIPTPRPPKRSAFDLARLPKIALALAATGFFVIFFFWPLFDVLLRSLSVDGVMDWTNPQLTLEHYLRLLQDDYLHLVEWRTVVLAFNSTVIALLLGFPVAYFISRLPGKAAGVVLLLVLIPFQVSIVVRLFALTSILSPNGLLSEASQAVGGESFSLLYTQGGTLVGTVMYLLPYMILILYSGMTSVDHNVILAARTLGASGVQTFTKVFLPLVRTSILSASLLCFILALSFFIVPAILGGPQEQTVAVYIQQQIDLFEWGVASALGIVLLLATLILYVAVIRIGGGFQAPGLGGQAKGVSQEQRFKWTPGTVFTGAMTLIALVVLLLPVLIVFPLSVGETQTVVFPPRGFTLQWYGDVLTTTTWLNPIVRSLLVATLTGICSTALALYLARVVQTAKSERTKVLVSGLAFAPIITPAILLAIGIYAVELRLDLAGTIPGLVFAHTLVAFPLAFAMINTSLASRGLDLETAAWTMGASRTTAFWTVTMRGMIPVLVGAFGLAFITSWDEVVLALFLQTGPVKTLPVTIYQYLESGIVPTVPAIAAMLTLLVVAVIVVQRIMQSRKAAAAARAEKK</sequence>
<keyword evidence="4" id="KW-0997">Cell inner membrane</keyword>
<feature type="transmembrane region" description="Helical" evidence="8">
    <location>
        <begin position="451"/>
        <end position="474"/>
    </location>
</feature>
<comment type="caution">
    <text evidence="11">The sequence shown here is derived from an EMBL/GenBank/DDBJ whole genome shotgun (WGS) entry which is preliminary data.</text>
</comment>
<dbReference type="SUPFAM" id="SSF161098">
    <property type="entry name" value="MetI-like"/>
    <property type="match status" value="2"/>
</dbReference>
<feature type="transmembrane region" description="Helical" evidence="8">
    <location>
        <begin position="330"/>
        <end position="355"/>
    </location>
</feature>
<keyword evidence="7 8" id="KW-0472">Membrane</keyword>
<dbReference type="PANTHER" id="PTHR43357:SF4">
    <property type="entry name" value="INNER MEMBRANE ABC TRANSPORTER PERMEASE PROTEIN YDCV"/>
    <property type="match status" value="1"/>
</dbReference>
<evidence type="ECO:0000256" key="1">
    <source>
        <dbReference type="ARBA" id="ARBA00004429"/>
    </source>
</evidence>
<proteinExistence type="inferred from homology"/>
<accession>A0A7J5AYZ5</accession>
<evidence type="ECO:0000256" key="8">
    <source>
        <dbReference type="RuleBase" id="RU363032"/>
    </source>
</evidence>
<evidence type="ECO:0000256" key="5">
    <source>
        <dbReference type="ARBA" id="ARBA00022692"/>
    </source>
</evidence>
<keyword evidence="12" id="KW-1185">Reference proteome</keyword>
<protein>
    <submittedName>
        <fullName evidence="11">ABC transporter permease subunit</fullName>
    </submittedName>
</protein>
<keyword evidence="5 8" id="KW-0812">Transmembrane</keyword>
<comment type="subcellular location">
    <subcellularLocation>
        <location evidence="1">Cell inner membrane</location>
        <topology evidence="1">Multi-pass membrane protein</topology>
    </subcellularLocation>
    <subcellularLocation>
        <location evidence="8">Cell membrane</location>
        <topology evidence="8">Multi-pass membrane protein</topology>
    </subcellularLocation>
</comment>
<dbReference type="Proteomes" id="UP000490386">
    <property type="component" value="Unassembled WGS sequence"/>
</dbReference>
<feature type="transmembrane region" description="Helical" evidence="8">
    <location>
        <begin position="277"/>
        <end position="298"/>
    </location>
</feature>
<dbReference type="GO" id="GO:0005886">
    <property type="term" value="C:plasma membrane"/>
    <property type="evidence" value="ECO:0007669"/>
    <property type="project" value="UniProtKB-SubCell"/>
</dbReference>
<keyword evidence="3" id="KW-1003">Cell membrane</keyword>
<feature type="transmembrane region" description="Helical" evidence="8">
    <location>
        <begin position="174"/>
        <end position="198"/>
    </location>
</feature>
<feature type="transmembrane region" description="Helical" evidence="8">
    <location>
        <begin position="38"/>
        <end position="57"/>
    </location>
</feature>
<evidence type="ECO:0000313" key="12">
    <source>
        <dbReference type="Proteomes" id="UP000490386"/>
    </source>
</evidence>
<evidence type="ECO:0000256" key="9">
    <source>
        <dbReference type="SAM" id="MobiDB-lite"/>
    </source>
</evidence>
<feature type="transmembrane region" description="Helical" evidence="8">
    <location>
        <begin position="386"/>
        <end position="409"/>
    </location>
</feature>
<dbReference type="OrthoDB" id="9810794at2"/>
<feature type="transmembrane region" description="Helical" evidence="8">
    <location>
        <begin position="421"/>
        <end position="445"/>
    </location>
</feature>
<evidence type="ECO:0000256" key="3">
    <source>
        <dbReference type="ARBA" id="ARBA00022475"/>
    </source>
</evidence>
<evidence type="ECO:0000256" key="4">
    <source>
        <dbReference type="ARBA" id="ARBA00022519"/>
    </source>
</evidence>
<feature type="transmembrane region" description="Helical" evidence="8">
    <location>
        <begin position="235"/>
        <end position="257"/>
    </location>
</feature>
<reference evidence="11 12" key="1">
    <citation type="submission" date="2019-09" db="EMBL/GenBank/DDBJ databases">
        <title>Phylogeny of genus Pseudoclavibacter and closely related genus.</title>
        <authorList>
            <person name="Li Y."/>
        </authorList>
    </citation>
    <scope>NUCLEOTIDE SEQUENCE [LARGE SCALE GENOMIC DNA]</scope>
    <source>
        <strain evidence="11 12">THG-MD12</strain>
    </source>
</reference>
<dbReference type="InterPro" id="IPR000515">
    <property type="entry name" value="MetI-like"/>
</dbReference>
<feature type="transmembrane region" description="Helical" evidence="8">
    <location>
        <begin position="127"/>
        <end position="154"/>
    </location>
</feature>
<dbReference type="Gene3D" id="1.10.3720.10">
    <property type="entry name" value="MetI-like"/>
    <property type="match status" value="2"/>
</dbReference>
<evidence type="ECO:0000259" key="10">
    <source>
        <dbReference type="PROSITE" id="PS50928"/>
    </source>
</evidence>
<evidence type="ECO:0000256" key="6">
    <source>
        <dbReference type="ARBA" id="ARBA00022989"/>
    </source>
</evidence>
<comment type="similarity">
    <text evidence="8">Belongs to the binding-protein-dependent transport system permease family.</text>
</comment>
<dbReference type="PANTHER" id="PTHR43357">
    <property type="entry name" value="INNER MEMBRANE ABC TRANSPORTER PERMEASE PROTEIN YDCV"/>
    <property type="match status" value="1"/>
</dbReference>
<gene>
    <name evidence="11" type="ORF">F8O03_14510</name>
</gene>
<feature type="transmembrane region" description="Helical" evidence="8">
    <location>
        <begin position="511"/>
        <end position="533"/>
    </location>
</feature>
<dbReference type="CDD" id="cd06261">
    <property type="entry name" value="TM_PBP2"/>
    <property type="match status" value="2"/>
</dbReference>
<feature type="transmembrane region" description="Helical" evidence="8">
    <location>
        <begin position="553"/>
        <end position="574"/>
    </location>
</feature>
<dbReference type="Pfam" id="PF00528">
    <property type="entry name" value="BPD_transp_1"/>
    <property type="match status" value="2"/>
</dbReference>
<dbReference type="AlphaFoldDB" id="A0A7J5AYZ5"/>
<dbReference type="EMBL" id="WBJX01000005">
    <property type="protein sequence ID" value="KAB1636780.1"/>
    <property type="molecule type" value="Genomic_DNA"/>
</dbReference>
<evidence type="ECO:0000313" key="11">
    <source>
        <dbReference type="EMBL" id="KAB1636780.1"/>
    </source>
</evidence>
<feature type="compositionally biased region" description="Polar residues" evidence="9">
    <location>
        <begin position="1"/>
        <end position="19"/>
    </location>
</feature>
<organism evidence="11 12">
    <name type="scientific">Pseudoclavibacter terrae</name>
    <dbReference type="NCBI Taxonomy" id="1530195"/>
    <lineage>
        <taxon>Bacteria</taxon>
        <taxon>Bacillati</taxon>
        <taxon>Actinomycetota</taxon>
        <taxon>Actinomycetes</taxon>
        <taxon>Micrococcales</taxon>
        <taxon>Microbacteriaceae</taxon>
        <taxon>Pseudoclavibacter</taxon>
    </lineage>
</organism>
<dbReference type="PROSITE" id="PS50928">
    <property type="entry name" value="ABC_TM1"/>
    <property type="match status" value="2"/>
</dbReference>
<keyword evidence="2 8" id="KW-0813">Transport</keyword>